<dbReference type="VEuPathDB" id="TriTrypDB:ADEAN_000470900"/>
<reference evidence="3 4" key="1">
    <citation type="submission" date="2020-08" db="EMBL/GenBank/DDBJ databases">
        <authorList>
            <person name="Newling K."/>
            <person name="Davey J."/>
            <person name="Forrester S."/>
        </authorList>
    </citation>
    <scope>NUCLEOTIDE SEQUENCE [LARGE SCALE GENOMIC DNA]</scope>
    <source>
        <strain evidence="4">Crithidia deanei Carvalho (ATCC PRA-265)</strain>
    </source>
</reference>
<evidence type="ECO:0000256" key="1">
    <source>
        <dbReference type="SAM" id="MobiDB-lite"/>
    </source>
</evidence>
<proteinExistence type="predicted"/>
<feature type="compositionally biased region" description="Basic and acidic residues" evidence="1">
    <location>
        <begin position="99"/>
        <end position="112"/>
    </location>
</feature>
<evidence type="ECO:0000313" key="3">
    <source>
        <dbReference type="EMBL" id="CAD2217231.1"/>
    </source>
</evidence>
<keyword evidence="2" id="KW-1133">Transmembrane helix</keyword>
<keyword evidence="4" id="KW-1185">Reference proteome</keyword>
<organism evidence="3 4">
    <name type="scientific">Angomonas deanei</name>
    <dbReference type="NCBI Taxonomy" id="59799"/>
    <lineage>
        <taxon>Eukaryota</taxon>
        <taxon>Discoba</taxon>
        <taxon>Euglenozoa</taxon>
        <taxon>Kinetoplastea</taxon>
        <taxon>Metakinetoplastina</taxon>
        <taxon>Trypanosomatida</taxon>
        <taxon>Trypanosomatidae</taxon>
        <taxon>Strigomonadinae</taxon>
        <taxon>Angomonas</taxon>
    </lineage>
</organism>
<sequence>MFNVLWEIVFGMSDDLAPPTEGIYRFERLVNLKVTLVNLFGMVVSLYGIFFFDLDGGVANAELTAANLKNLEKLMQSGQPPLQKRRGSSVPENGSEAEAPAKEETLLEKKKK</sequence>
<dbReference type="EMBL" id="LR877152">
    <property type="protein sequence ID" value="CAD2217231.1"/>
    <property type="molecule type" value="Genomic_DNA"/>
</dbReference>
<feature type="transmembrane region" description="Helical" evidence="2">
    <location>
        <begin position="34"/>
        <end position="52"/>
    </location>
</feature>
<accession>A0A7G2CE48</accession>
<keyword evidence="2" id="KW-0472">Membrane</keyword>
<evidence type="ECO:0000256" key="2">
    <source>
        <dbReference type="SAM" id="Phobius"/>
    </source>
</evidence>
<dbReference type="Proteomes" id="UP000515908">
    <property type="component" value="Chromosome 08"/>
</dbReference>
<keyword evidence="2" id="KW-0812">Transmembrane</keyword>
<name>A0A7G2CE48_9TRYP</name>
<feature type="region of interest" description="Disordered" evidence="1">
    <location>
        <begin position="76"/>
        <end position="112"/>
    </location>
</feature>
<protein>
    <submittedName>
        <fullName evidence="3">Uncharacterized protein</fullName>
    </submittedName>
</protein>
<gene>
    <name evidence="3" type="ORF">ADEAN_000470900</name>
</gene>
<evidence type="ECO:0000313" key="4">
    <source>
        <dbReference type="Proteomes" id="UP000515908"/>
    </source>
</evidence>
<dbReference type="AlphaFoldDB" id="A0A7G2CE48"/>